<protein>
    <recommendedName>
        <fullName evidence="4">NF-kappa-B inhibitor alpha</fullName>
    </recommendedName>
    <alternativeName>
        <fullName evidence="5">I-kappa-B-alpha</fullName>
    </alternativeName>
</protein>
<organism evidence="8 9">
    <name type="scientific">Engystomops pustulosus</name>
    <name type="common">Tungara frog</name>
    <name type="synonym">Physalaemus pustulosus</name>
    <dbReference type="NCBI Taxonomy" id="76066"/>
    <lineage>
        <taxon>Eukaryota</taxon>
        <taxon>Metazoa</taxon>
        <taxon>Chordata</taxon>
        <taxon>Craniata</taxon>
        <taxon>Vertebrata</taxon>
        <taxon>Euteleostomi</taxon>
        <taxon>Amphibia</taxon>
        <taxon>Batrachia</taxon>
        <taxon>Anura</taxon>
        <taxon>Neobatrachia</taxon>
        <taxon>Hyloidea</taxon>
        <taxon>Leptodactylidae</taxon>
        <taxon>Leiuperinae</taxon>
        <taxon>Engystomops</taxon>
    </lineage>
</organism>
<feature type="repeat" description="ANK" evidence="7">
    <location>
        <begin position="221"/>
        <end position="253"/>
    </location>
</feature>
<dbReference type="AlphaFoldDB" id="A0AAV7APS7"/>
<dbReference type="Gene3D" id="1.25.40.20">
    <property type="entry name" value="Ankyrin repeat-containing domain"/>
    <property type="match status" value="1"/>
</dbReference>
<gene>
    <name evidence="8" type="ORF">GDO81_015110</name>
</gene>
<dbReference type="PROSITE" id="PS50297">
    <property type="entry name" value="ANK_REP_REGION"/>
    <property type="match status" value="3"/>
</dbReference>
<evidence type="ECO:0000313" key="8">
    <source>
        <dbReference type="EMBL" id="KAG8560753.1"/>
    </source>
</evidence>
<dbReference type="Proteomes" id="UP000824782">
    <property type="component" value="Unassembled WGS sequence"/>
</dbReference>
<dbReference type="PANTHER" id="PTHR46680:SF1">
    <property type="entry name" value="NF-KAPPA-B INHIBITOR ALPHA"/>
    <property type="match status" value="1"/>
</dbReference>
<evidence type="ECO:0000256" key="2">
    <source>
        <dbReference type="ARBA" id="ARBA00023043"/>
    </source>
</evidence>
<dbReference type="GO" id="GO:0071356">
    <property type="term" value="P:cellular response to tumor necrosis factor"/>
    <property type="evidence" value="ECO:0007669"/>
    <property type="project" value="TreeGrafter"/>
</dbReference>
<proteinExistence type="inferred from homology"/>
<accession>A0AAV7APS7</accession>
<evidence type="ECO:0000256" key="4">
    <source>
        <dbReference type="ARBA" id="ARBA00041123"/>
    </source>
</evidence>
<reference evidence="8" key="1">
    <citation type="thesis" date="2020" institute="ProQuest LLC" country="789 East Eisenhower Parkway, Ann Arbor, MI, USA">
        <title>Comparative Genomics and Chromosome Evolution.</title>
        <authorList>
            <person name="Mudd A.B."/>
        </authorList>
    </citation>
    <scope>NUCLEOTIDE SEQUENCE</scope>
    <source>
        <strain evidence="8">237g6f4</strain>
        <tissue evidence="8">Blood</tissue>
    </source>
</reference>
<keyword evidence="2 7" id="KW-0040">ANK repeat</keyword>
<sequence>MTTRYMDYSGNMMVDGDIRMPGKDKLLQATEDRNDSGLDSLKDEEYNMMLKDMQTLSIPEKQSIQDYEPEAWKMQANEDGDTLLHLAIIHEEKELTTEAIKRSYRDSFYLNRQNNLHQTPLHLAIITEQSEIAAMLLEAGCDPEVRDYRGNTPLHIACEKGSLCGVGVIVQNCKSHLAPLLQFTNYDGHTCLHLASSNGFLAIVENLINLGADVDAQEPCNGRTALHMAVDKQNAALMFLLLKYGADVNRVTYQGYSPCQLTWGRNNLQIQQHLLSVTEKSLQYLPESEDEYSSESESEHSDDEVIIFTSRIFFMCICRIVTLDTCPDQNCR</sequence>
<keyword evidence="9" id="KW-1185">Reference proteome</keyword>
<dbReference type="PROSITE" id="PS50088">
    <property type="entry name" value="ANK_REPEAT"/>
    <property type="match status" value="3"/>
</dbReference>
<dbReference type="GO" id="GO:0034142">
    <property type="term" value="P:toll-like receptor 4 signaling pathway"/>
    <property type="evidence" value="ECO:0007669"/>
    <property type="project" value="TreeGrafter"/>
</dbReference>
<evidence type="ECO:0000256" key="1">
    <source>
        <dbReference type="ARBA" id="ARBA00022737"/>
    </source>
</evidence>
<dbReference type="InterPro" id="IPR002110">
    <property type="entry name" value="Ankyrin_rpt"/>
</dbReference>
<evidence type="ECO:0000256" key="3">
    <source>
        <dbReference type="ARBA" id="ARBA00038439"/>
    </source>
</evidence>
<dbReference type="Pfam" id="PF12796">
    <property type="entry name" value="Ank_2"/>
    <property type="match status" value="2"/>
</dbReference>
<comment type="function">
    <text evidence="6">Inhibits the activity of dimeric NF-kappa-B/REL complexes by trapping REL (RELA/p65 and NFKB1/p50) dimers in the cytoplasm by masking their nuclear localization signals. On cellular stimulation by immune and pro-inflammatory responses, becomes phosphorylated promoting ubiquitination and degradation, enabling the dimeric RELA to translocate to the nucleus and activate transcription.</text>
</comment>
<evidence type="ECO:0000256" key="7">
    <source>
        <dbReference type="PROSITE-ProRule" id="PRU00023"/>
    </source>
</evidence>
<name>A0AAV7APS7_ENGPU</name>
<evidence type="ECO:0000313" key="9">
    <source>
        <dbReference type="Proteomes" id="UP000824782"/>
    </source>
</evidence>
<dbReference type="GO" id="GO:0051059">
    <property type="term" value="F:NF-kappaB binding"/>
    <property type="evidence" value="ECO:0007669"/>
    <property type="project" value="TreeGrafter"/>
</dbReference>
<evidence type="ECO:0000256" key="6">
    <source>
        <dbReference type="ARBA" id="ARBA00045368"/>
    </source>
</evidence>
<dbReference type="SMART" id="SM00248">
    <property type="entry name" value="ANK"/>
    <property type="match status" value="5"/>
</dbReference>
<comment type="similarity">
    <text evidence="3">Belongs to the NF-kappa-B inhibitor family.</text>
</comment>
<dbReference type="PRINTS" id="PR01415">
    <property type="entry name" value="ANKYRIN"/>
</dbReference>
<feature type="repeat" description="ANK" evidence="7">
    <location>
        <begin position="187"/>
        <end position="219"/>
    </location>
</feature>
<evidence type="ECO:0000256" key="5">
    <source>
        <dbReference type="ARBA" id="ARBA00041987"/>
    </source>
</evidence>
<dbReference type="EMBL" id="WNYA01000007">
    <property type="protein sequence ID" value="KAG8560753.1"/>
    <property type="molecule type" value="Genomic_DNA"/>
</dbReference>
<dbReference type="PANTHER" id="PTHR46680">
    <property type="entry name" value="NF-KAPPA-B INHIBITOR ALPHA"/>
    <property type="match status" value="1"/>
</dbReference>
<dbReference type="SUPFAM" id="SSF48403">
    <property type="entry name" value="Ankyrin repeat"/>
    <property type="match status" value="1"/>
</dbReference>
<dbReference type="InterPro" id="IPR051070">
    <property type="entry name" value="NF-kappa-B_inhibitor"/>
</dbReference>
<dbReference type="InterPro" id="IPR036770">
    <property type="entry name" value="Ankyrin_rpt-contain_sf"/>
</dbReference>
<keyword evidence="1" id="KW-0677">Repeat</keyword>
<feature type="repeat" description="ANK" evidence="7">
    <location>
        <begin position="116"/>
        <end position="148"/>
    </location>
</feature>
<comment type="caution">
    <text evidence="8">The sequence shown here is derived from an EMBL/GenBank/DDBJ whole genome shotgun (WGS) entry which is preliminary data.</text>
</comment>
<dbReference type="GO" id="GO:0005829">
    <property type="term" value="C:cytosol"/>
    <property type="evidence" value="ECO:0007669"/>
    <property type="project" value="TreeGrafter"/>
</dbReference>